<evidence type="ECO:0000256" key="1">
    <source>
        <dbReference type="SAM" id="MobiDB-lite"/>
    </source>
</evidence>
<dbReference type="OrthoDB" id="10582199at2759"/>
<proteinExistence type="predicted"/>
<keyword evidence="3" id="KW-1185">Reference proteome</keyword>
<feature type="region of interest" description="Disordered" evidence="1">
    <location>
        <begin position="39"/>
        <end position="113"/>
    </location>
</feature>
<gene>
    <name evidence="2" type="ORF">KI688_007283</name>
</gene>
<evidence type="ECO:0000313" key="2">
    <source>
        <dbReference type="EMBL" id="KAG9061305.1"/>
    </source>
</evidence>
<organism evidence="2 3">
    <name type="scientific">Linnemannia hyalina</name>
    <dbReference type="NCBI Taxonomy" id="64524"/>
    <lineage>
        <taxon>Eukaryota</taxon>
        <taxon>Fungi</taxon>
        <taxon>Fungi incertae sedis</taxon>
        <taxon>Mucoromycota</taxon>
        <taxon>Mortierellomycotina</taxon>
        <taxon>Mortierellomycetes</taxon>
        <taxon>Mortierellales</taxon>
        <taxon>Mortierellaceae</taxon>
        <taxon>Linnemannia</taxon>
    </lineage>
</organism>
<comment type="caution">
    <text evidence="2">The sequence shown here is derived from an EMBL/GenBank/DDBJ whole genome shotgun (WGS) entry which is preliminary data.</text>
</comment>
<evidence type="ECO:0000313" key="3">
    <source>
        <dbReference type="Proteomes" id="UP000707451"/>
    </source>
</evidence>
<dbReference type="Proteomes" id="UP000707451">
    <property type="component" value="Unassembled WGS sequence"/>
</dbReference>
<accession>A0A9P7XH27</accession>
<dbReference type="AlphaFoldDB" id="A0A9P7XH27"/>
<sequence length="113" mass="11708">MGGISVTLDKDIGFNANGMIGEIQVRLRHGLCKPTLAEDGFESGKIGNSDSMADMVSALDSKDETDGDNGVDTSTGGDETTDMDEQNGVDPLTNGDGTIDDCRTDGSDDTDGD</sequence>
<dbReference type="EMBL" id="JAHRHY010000024">
    <property type="protein sequence ID" value="KAG9061305.1"/>
    <property type="molecule type" value="Genomic_DNA"/>
</dbReference>
<reference evidence="2" key="1">
    <citation type="submission" date="2021-06" db="EMBL/GenBank/DDBJ databases">
        <title>Genome Sequence of Mortierella hyaline Strain SCG-10, a Cold-Adapted, Nitrate-Reducing Fungus Isolated from Soil in Minnesota, USA.</title>
        <authorList>
            <person name="Aldossari N."/>
        </authorList>
    </citation>
    <scope>NUCLEOTIDE SEQUENCE</scope>
    <source>
        <strain evidence="2">SCG-10</strain>
    </source>
</reference>
<name>A0A9P7XH27_9FUNG</name>
<protein>
    <submittedName>
        <fullName evidence="2">Uncharacterized protein</fullName>
    </submittedName>
</protein>